<keyword evidence="2" id="KW-1185">Reference proteome</keyword>
<organism evidence="1 2">
    <name type="scientific">Lactobacillus phage SAC12B</name>
    <dbReference type="NCBI Taxonomy" id="2510941"/>
    <lineage>
        <taxon>Viruses</taxon>
        <taxon>Duplodnaviria</taxon>
        <taxon>Heunggongvirae</taxon>
        <taxon>Uroviricota</taxon>
        <taxon>Caudoviricetes</taxon>
        <taxon>Herelleviridae</taxon>
        <taxon>Tybeckvirus</taxon>
        <taxon>Tybeckvirus SAC12B</taxon>
    </lineage>
</organism>
<evidence type="ECO:0000313" key="2">
    <source>
        <dbReference type="Proteomes" id="UP000306187"/>
    </source>
</evidence>
<dbReference type="Proteomes" id="UP000306187">
    <property type="component" value="Segment"/>
</dbReference>
<gene>
    <name evidence="1" type="ORF">SAC12B_0051</name>
</gene>
<dbReference type="EMBL" id="MK504446">
    <property type="protein sequence ID" value="QBJ03840.1"/>
    <property type="molecule type" value="Genomic_DNA"/>
</dbReference>
<evidence type="ECO:0000313" key="1">
    <source>
        <dbReference type="EMBL" id="QBJ03840.1"/>
    </source>
</evidence>
<name>A0A4Y5FG20_9CAUD</name>
<protein>
    <submittedName>
        <fullName evidence="1">Uncharacterized protein</fullName>
    </submittedName>
</protein>
<sequence>MVKESSLETTPGLIALIDNPTEEDLLKVIYSDKVTLDIIKELPDKSITPRVATIALCLDKRWSREELLVWFNKFIPYVNPKGYLKVFIIIEDKLPASIFSSNQKDWDLFTRLFSKVDNPPKELIDFYLKICVNNNLFGISEYTHKVSEHTCKVYELDTKGITNNLKDALDNNQTSLIYAHLMSNDIITHSIYFDPDINTLVLTNKWGLKKLSSFLRKEDCEDISSKLEELNKPYFDKGKKQEDIDNSNKTTNPYKKVSVWERILKVFKS</sequence>
<proteinExistence type="predicted"/>
<reference evidence="1" key="1">
    <citation type="submission" date="2019-02" db="EMBL/GenBank/DDBJ databases">
        <title>Isolation of virulent Lactobacillus brevis phages.</title>
        <authorList>
            <person name="Feyereisen M."/>
            <person name="Mahony J."/>
            <person name="O'Sullivan T."/>
            <person name="van Sinderen D."/>
        </authorList>
    </citation>
    <scope>NUCLEOTIDE SEQUENCE [LARGE SCALE GENOMIC DNA]</scope>
</reference>
<accession>A0A4Y5FG20</accession>